<keyword evidence="6" id="KW-1185">Reference proteome</keyword>
<evidence type="ECO:0000313" key="4">
    <source>
        <dbReference type="EMBL" id="TCU88827.1"/>
    </source>
</evidence>
<dbReference type="Gene3D" id="2.160.20.10">
    <property type="entry name" value="Single-stranded right-handed beta-helix, Pectin lyase-like"/>
    <property type="match status" value="1"/>
</dbReference>
<dbReference type="NCBIfam" id="TIGR01731">
    <property type="entry name" value="fil_hemag_20aa"/>
    <property type="match status" value="71"/>
</dbReference>
<sequence>MNQNRYRLVFNAHRGLLMAVAETSHRQGKCAGGESGAGNVSVPLMQSRGLLKGWRTSLALALALMGGVQAQDLPITPAGPAGARPILDAAANGVPIVHIAPPSVGGVSRNQFNDFNVNKNGLILNNSNSNIQTQLGGWITGNPQLGITPARIILNEVVGTNASQLRGTMEVAGRRADIVIANPNGLLCDACGFINTNRVTLTTGTPQFEQGRLQSLNVGQGIITIGQSGLNGSQLSQLDLLARGLVLEGEVWAQSLNSITGANQVLYGTLQTASSAGSGEAPRFAVDIKSLGGMYANQVYLVATEQGLGVNSTGRIAALTGTLQLSSNGDITLKDSYAKQDLSITGSKQVSLTGQTQSEAVLNVQAAGKLDQSGTLSTIGAGALLLNAASLNNTGSIIQQGQGPLTLNIAGEALNSGSIYSATNVSFTAGQWQDQGGVWQAQGKLDLKAGKSNLTDTHLSSGADTVLNITSLNTDRTVLNSLGKLDTNITGLLSVANSQWQSQLASKVNASDVSLDHSQLISLGSLSIQANTLTTSQSKIASKGLLSAEVGDLISSTGGDWLSEQNLQLNAGRIINSGNMQSLDISLQSKGLLDNSGGTVQSQQQLQINSQALVNKQGNLLAGKELILHSSSLNNEQGKIASIAAKTTIDTGVLSNTSGLISAATGLQIQSLALSNQAGEISSAASLNIDAQDLSNLGGAILAQDTMQLKTAALDNVQGRIIAQHDLQLNTQALTNTQGTLAAVEGALAVDTQGQTLSNTGLMQAKKTLNLSSGKLDNHGLLAGQTLDINAANIDNSQGKLIAQDGLQIKAKDLVSDAGLIQAGGNALFELNKLQNTHSTKDGGLIVGGSLALNASELNNNNGFIHSNQAQSLNVQQLNNQDGQLQSQADLTITADAVANQGGRIQASALILHAKNAIDNSSGLIQSQQRLDIASTDLNNQKGSLLAGQALQLKTAALDNIQGKIASTAAKTTLNTAAINNEQGLITSATGTVVSSQALSNQGGEISSTADLNIDTHGQKLSNLSGSVLAQGKIQLATGTMDNAKGRLLAQQNMQIDSAVLSNAQGTIASVEGALSLDTHGQVLSNSGKLQARQSLDVRTAKLLNQGLLAGSSIAIDSLAVDNSHGQLIAQDALKMKAGDVLSDAGLIQAGGHAQLDVQNFTNTHSGKDGGVLVGGQLTLNADDLDNRSGLIHSNLAQVLNVQQLNNQDGQLQSQSALTLKAQKIDNQAGHIQAADLTIKTPNQLDNRLGTLQGVQKLQIESQQLLNQGGSVLSGQDLLLNTAAFDNSQGKIASTAGKVTLNADALSNDKGLISSATGTIISSQALSNKGGEINSAADVSLNTHGQALSNMAGSILAQGKMQLDIAALDNAQGRIQAQQNLQLNSQEISNTQGTIASVEGAMRIDTHGNALSNQDGQLQAKQALDLESGKLDNHGLLAGQILTINSQNIDNSQGQLIALDALKINAGELLSDAGLIQAGANAQLDVDKLQNTHSSKEGGVIVGGTLTVNTGELDNSSGQIYSKAAQTLNASLLNNQAGQLQSQSALTINADEVRNLSGQVQAAALTIKTNNGLDNSKGSIQSQQQLDISSQSLSNHGGSVLAGQNVNLQTGALDNSQGKIASTAGQTNLISAALNNDAGLISSATGTQISSQALSNKAGELNSAADLAIDTHGQAFSNGGAVVSNGKMQLLTGELANADGRILAQQDLHISSQAISSNGTIASVEGSASVDTHGQALSNTGKLQAKLALDIQSGQLDNHGLLAGQNIGLNTANIDNSRGQLIAQDALKINAGNLISDAGLIQAGKTAQLDVAKLQNTHSATDGGLISGGTLTVNTGELDNSSGQIYSKAAQTMNTTLLNNQAGQLQSQGLLAINADNVQNQSGQIQAAALELKAKISLDNNKGSIQSQQQLDISSQSLSNQGGSLLAGQNVNLQTGALDNSQGKIASTAGQTAITSAALNNDAGLISSATGTQISSQALSNKAGEINSAADLNIDTHGQLFSNGGAVLANGKMQLTIGVLDNADGRILAQQDLHISSQGLSSNGTIASVEGNASVDSHGQALNNTGKLQAKLALDIQSGQLDNHGLLAGQNIGLNAANIDNSRGQLIAQDALKINAGNLISDAGLIQAGKAAQLDVAKLQNTHSAADGGLISGGTLTVNTGELDNSSGQIYSKAAQTLNTGLLNNQAGQLQSQGALTINADDVCNQSGQIQAAALELKAKNSLDNNKGSIQSQQQLDISSQSLSNQGGRVLAGQNVNLQTGALDNSQGKIASTAGQTNLSSAALNNDAGLISSATGTQISSQALSNKAGEINSAADLNIDTHGQVFSNGGAVLANGKMQLTTGTLDNADGRILAQQDLHISSQAISSSGTIASVEGSASVDTHGQALNNTGKLQAKLALDIQSGLLDNHGLLAGQNIGLNAANIDNSRGQLIAQDALKINTGNLISDAGLIQAGKAAQLDVAKLQNTHSAADGGLISGGTLTVNTGELNNSSGQIYSKAAQTLNASHINNQSGQLQSQGALTINADDLSNQSGQVQAAALTIKTNNGIDNSKGSIQSQQQLDISSQSLSNQGGSVLAGQNLLLQTGALNNSQGKIASTAGQAAITSADLNNQSGLISSAAGTTLVSQTIKNDGGEISSEASLAINTQGHALSNIGGSLLAKNGALNLSSAALDNSHGRILAKDQLALIAHGLLNSGGVIASTTGDIDLSSHNLNNQNGKIQADTGLLKIQTGTVNNSQAGLLAAKNIQLNTADIDNSQGQIIAVANIDTKTGRVFNQSGLIQAGSNITINTQGQDFINTQSHFDQADLRGKQGLIAGGTLQLDAASLVNTAGYIFSGQSQNINLSGDFNNASGVVESKSALNIKAQSLNNSLGSLTALGDADINLSGVFANQGRLNVGGSATIKASALDNKNGRIDAGHMVLAVTQFNNGKGVVETSAGANINSNSLDNLDGSIAAGTDLALTINGDYTHQGVLQAKGDLALASNHLVNKGKLISNHQTTITTGNLDNRGEISSLETTHINANGQLDNSGDGLIDGFVVRIDAGTINNTRRIYGDKLSIGANTINNRDTGVIAARTDLQLGATTLNNLNTTGNQDGALIFSLGNASIGGGLDTEGNAHGQMSVLNNESSRIDIANNLFILANTVENKNIYLDIKQKTTTEKVAFNQVEIIDGSGKRYDEGELKYRGEVGFSLENYGYYTGRSGLVKPSSIYPHAKFGSQAYAVPFYTPPPKCGGGGGHGPSGGCGGAVRFDYADSDPIWNIFGRDGDLASKIIAFNADLDSRTYGNWNTYRFDSKTVTQSTVEKSAPSKIIAGGNMTLLGSAINNQDSALVAGGQLLGDVKNINNVSKQQGTRTEELKGSVAVNGGNWQALTLPPQTVSVPLMTVTYEGVSGAGVVKDKLGLLDAGQHTADKSASAAASQQQGGQVIDAALQQANQAQMADIAKAQLNSQQGVQAKSVDQAAMASLSQTQLSGANAATLVQQSSAQMQQAEQATLGGAKGPTKSDVEQAQMAKATLTGLIKESNAPTTKQLAEMGPVSGQKTTLLADKQQVQTTVDQAEMSDTAKVQLKDAQAAQMAQTSQQAGPKIQSMQLGLQGRVLTMLPNLVAPNNSLFKLHAAPDQRYLVETDPRFTNQRSFLSSDYFIQNLAKDPSQQLKRYGDGFFEQKLINDQILALTGRRFLSDYRDTESEFKALMNAGISFAKQYQLTPGVALSAEQMALLSTDMVWLSTQTVTLADGSKQDVLVPQVYLRRLEQGDLQIGGAVISAREVHLSSSEDLVNRNSSIVGDKLTLNAGRDVLNDHGQIGGQQVFIHAKNDLQNQSGQIVGMGEGSKLSLSAGRDIVLQTLAMGETKNAAGSAKQSNLDRQAIVQGGEISLSAGRDLLLKAASVQAGQDLSMQALGKIDSQSIATSSSLHLATDGDWAGGRTGYLDKQSTQQNISSISAGGTALVVAGDRLSLVGTNLHAGKDLSLQGSSVQIEAVKERLAGDDQRAGNDKYDRHAFSKESLQGGSVTAGQNLSIKAVGPDGNITLKGADLLAEKGQLSLAAKKDIDINSINLTQTDTRETFSESRGWFSSSTTTTYDFSSSTQALGTSLSGNSLKVQAGNDIRVNGSSIVGEKDVELLAGRDINILAASNQSQQSHLREEKKSGIFSDGLSISIGSKSSKDRLDQNNITQSDSASMVGSLGGKVSVQAGRDLKVSGSDVSALAGSIALEGRNVSIETSQDQLNTKQQHEEKTKGLSLSVTGTPYDTIQNLQTIGDTQKGRQRAQSTLNELAASGLDTPGLGLAYQESHSGSSTDMQSTTHRGSQITAGSDISIIARGEKDAAGKLQGGDLTVSGSSVQGEGNTQLKANNQVSIVAMNDRLDTNSDSYQYGHSISLGVPSLGDAARTLDGAPNAGHVSSLPYNQLRKESDGKDLGGAQTASLISGKTVEISAGQGDIQLAGSSIISQGDVTLSADNGRIIGQSGNVERMSELNERGKQIGEVAGGNFSQTNGVRQSEDHWKDQSVQQGGLQSHIVSQNGSVSLKAKEQIALQGTDINAGQDLLLASKRIDISSSADQQQHQEQHQSQQTGITTKVSSAVISAVQTAEQMMDLMQGSKDARTRAMAAGAAALAAYNGVQAAQAMESGSIAKISITAGQSSTQSEATASSTTHQLGAIRAGNDIKMTATGGGSDSNITITGTKVDAAHDLTLQAENKVTLQAAKDSKEQHSSNSSTSGGVGVAADIGQGGMSFGITAEASASRGKADGSDVVWQNSQLNAGKTLTLISGGDTNLRGATVTGQQVIADIKGNLNIESLQDISKFDNKQIGGSASVTIGFGSASGSASASYDKTHNDYAAVSEQSGIFAGKDGFDIKVKNNTDLIGAVIASSSDSNKLSTGTLTQKDISNHAETDAISLGGGLDFSSSSKEQTSQTKGADQSNVSASAPSVMGAQESDSSSTKSAISKGQITLTDDAKQKELTGQTAAETIASLNHDTDGAQQKLANHFDQQQLAEQMAAAKALVQETGHFMANRAADADKAKAALEATDKALTAENAKPAGQKDQARIDDLTQQQARQTEQKADADKWTPGGEYGRAMTVLQVAVGGNVTGGMSGLLQNATVSYLQSIGAEKIKAIADSFQEKKGTEDATSGTIRAALHAIASCAGAAATSSNCSSAAVGAASSVVINNVLSEIENTNADKMTASEKEKRKNLVGSIITGIVAATDGNAAAANNAAQIEMQNNWLSPSQNAQYLKELKAAKSLLDEIKVSGKWAYTSGKQDALTTTGIGKGLAESGWSDVKGVAQFLADPIAGLNGLKQIITSPEVRQQLGETILGELNLKMARMDQALTQGGDVQAEQFGKDLGSLIWQVGSVATGVGGVAKGGVALAKAGVVLSEQGLEALVNTAKFDQLVAKGGVFAVDGKPLMDFRNLTNAQKSVVGDLLGGEKITSLAPGAQKIGRSPGIGQTGIDDLYKVNKPNVDYIVVEYKFGSSVLKETKDGLQMSDDWLNGTKSGYDRILESVGGDQKLANKVEISLRGGRVEKLLVHTDPFGRVTVGVLDRNGKFFPDPKLASKVLGGVK</sequence>
<dbReference type="SMART" id="SM00912">
    <property type="entry name" value="Haemagg_act"/>
    <property type="match status" value="1"/>
</dbReference>
<dbReference type="OrthoDB" id="5666689at2"/>
<dbReference type="EMBL" id="UGHR01000001">
    <property type="protein sequence ID" value="STQ91101.1"/>
    <property type="molecule type" value="Genomic_DNA"/>
</dbReference>
<evidence type="ECO:0000259" key="2">
    <source>
        <dbReference type="SMART" id="SM00912"/>
    </source>
</evidence>
<feature type="compositionally biased region" description="Polar residues" evidence="1">
    <location>
        <begin position="4172"/>
        <end position="4183"/>
    </location>
</feature>
<dbReference type="InterPro" id="IPR008619">
    <property type="entry name" value="Filamentous_hemagglutn_rpt"/>
</dbReference>
<dbReference type="InterPro" id="IPR011050">
    <property type="entry name" value="Pectin_lyase_fold/virulence"/>
</dbReference>
<dbReference type="GO" id="GO:0003824">
    <property type="term" value="F:catalytic activity"/>
    <property type="evidence" value="ECO:0007669"/>
    <property type="project" value="UniProtKB-ARBA"/>
</dbReference>
<organism evidence="3 5">
    <name type="scientific">Iodobacter fluviatilis</name>
    <dbReference type="NCBI Taxonomy" id="537"/>
    <lineage>
        <taxon>Bacteria</taxon>
        <taxon>Pseudomonadati</taxon>
        <taxon>Pseudomonadota</taxon>
        <taxon>Betaproteobacteria</taxon>
        <taxon>Neisseriales</taxon>
        <taxon>Chitinibacteraceae</taxon>
        <taxon>Iodobacter</taxon>
    </lineage>
</organism>
<dbReference type="Proteomes" id="UP000295794">
    <property type="component" value="Unassembled WGS sequence"/>
</dbReference>
<dbReference type="InterPro" id="IPR008638">
    <property type="entry name" value="FhaB/CdiA-like_TPS"/>
</dbReference>
<dbReference type="RefSeq" id="WP_115227348.1">
    <property type="nucleotide sequence ID" value="NZ_CAWOLO010000003.1"/>
</dbReference>
<feature type="region of interest" description="Disordered" evidence="1">
    <location>
        <begin position="4705"/>
        <end position="4725"/>
    </location>
</feature>
<gene>
    <name evidence="3" type="primary">fhaB_1</name>
    <name evidence="4" type="ORF">EV682_103411</name>
    <name evidence="3" type="ORF">NCTC11159_02173</name>
</gene>
<reference evidence="4 6" key="2">
    <citation type="submission" date="2019-03" db="EMBL/GenBank/DDBJ databases">
        <title>Genomic Encyclopedia of Type Strains, Phase IV (KMG-IV): sequencing the most valuable type-strain genomes for metagenomic binning, comparative biology and taxonomic classification.</title>
        <authorList>
            <person name="Goeker M."/>
        </authorList>
    </citation>
    <scope>NUCLEOTIDE SEQUENCE [LARGE SCALE GENOMIC DNA]</scope>
    <source>
        <strain evidence="4 6">DSM 3764</strain>
    </source>
</reference>
<evidence type="ECO:0000313" key="3">
    <source>
        <dbReference type="EMBL" id="STQ91101.1"/>
    </source>
</evidence>
<feature type="region of interest" description="Disordered" evidence="1">
    <location>
        <begin position="4559"/>
        <end position="4579"/>
    </location>
</feature>
<dbReference type="SUPFAM" id="SSF51126">
    <property type="entry name" value="Pectin lyase-like"/>
    <property type="match status" value="1"/>
</dbReference>
<dbReference type="InterPro" id="IPR025157">
    <property type="entry name" value="Hemagglutinin_rpt"/>
</dbReference>
<dbReference type="InterPro" id="IPR010069">
    <property type="entry name" value="CdiA_FHA1_rpt"/>
</dbReference>
<feature type="compositionally biased region" description="Low complexity" evidence="1">
    <location>
        <begin position="4906"/>
        <end position="4919"/>
    </location>
</feature>
<dbReference type="Pfam" id="PF13018">
    <property type="entry name" value="ESPR"/>
    <property type="match status" value="1"/>
</dbReference>
<dbReference type="NCBIfam" id="TIGR01901">
    <property type="entry name" value="adhes_NPXG"/>
    <property type="match status" value="1"/>
</dbReference>
<dbReference type="EMBL" id="SMBT01000003">
    <property type="protein sequence ID" value="TCU88827.1"/>
    <property type="molecule type" value="Genomic_DNA"/>
</dbReference>
<dbReference type="Pfam" id="PF13332">
    <property type="entry name" value="Fil_haemagg_2"/>
    <property type="match status" value="6"/>
</dbReference>
<proteinExistence type="predicted"/>
<feature type="compositionally biased region" description="Polar residues" evidence="1">
    <location>
        <begin position="4920"/>
        <end position="4930"/>
    </location>
</feature>
<feature type="region of interest" description="Disordered" evidence="1">
    <location>
        <begin position="4164"/>
        <end position="4184"/>
    </location>
</feature>
<reference evidence="3 5" key="1">
    <citation type="submission" date="2018-06" db="EMBL/GenBank/DDBJ databases">
        <authorList>
            <consortium name="Pathogen Informatics"/>
            <person name="Doyle S."/>
        </authorList>
    </citation>
    <scope>NUCLEOTIDE SEQUENCE [LARGE SCALE GENOMIC DNA]</scope>
    <source>
        <strain evidence="3 5">NCTC11159</strain>
    </source>
</reference>
<feature type="region of interest" description="Disordered" evidence="1">
    <location>
        <begin position="4901"/>
        <end position="4950"/>
    </location>
</feature>
<dbReference type="Pfam" id="PF05860">
    <property type="entry name" value="TPS"/>
    <property type="match status" value="1"/>
</dbReference>
<evidence type="ECO:0000256" key="1">
    <source>
        <dbReference type="SAM" id="MobiDB-lite"/>
    </source>
</evidence>
<protein>
    <submittedName>
        <fullName evidence="4">Adhesin HecA-like repeat protein</fullName>
    </submittedName>
    <submittedName>
        <fullName evidence="3">Filamentous hemagglutinin</fullName>
    </submittedName>
</protein>
<dbReference type="CDD" id="cd20730">
    <property type="entry name" value="PoNe_FilH-like"/>
    <property type="match status" value="1"/>
</dbReference>
<feature type="compositionally biased region" description="Low complexity" evidence="1">
    <location>
        <begin position="4939"/>
        <end position="4949"/>
    </location>
</feature>
<feature type="region of interest" description="Disordered" evidence="1">
    <location>
        <begin position="4398"/>
        <end position="4422"/>
    </location>
</feature>
<dbReference type="Pfam" id="PF05594">
    <property type="entry name" value="Fil_haemagg"/>
    <property type="match status" value="24"/>
</dbReference>
<name>A0A377QB56_9NEIS</name>
<feature type="compositionally biased region" description="Low complexity" evidence="1">
    <location>
        <begin position="4559"/>
        <end position="4574"/>
    </location>
</feature>
<feature type="region of interest" description="Disordered" evidence="1">
    <location>
        <begin position="5035"/>
        <end position="5074"/>
    </location>
</feature>
<dbReference type="Proteomes" id="UP000255108">
    <property type="component" value="Unassembled WGS sequence"/>
</dbReference>
<dbReference type="InterPro" id="IPR024973">
    <property type="entry name" value="ESPR"/>
</dbReference>
<dbReference type="InterPro" id="IPR012334">
    <property type="entry name" value="Pectin_lyas_fold"/>
</dbReference>
<feature type="domain" description="Filamentous haemagglutinin FhaB/tRNA nuclease CdiA-like TPS" evidence="2">
    <location>
        <begin position="91"/>
        <end position="211"/>
    </location>
</feature>
<evidence type="ECO:0000313" key="5">
    <source>
        <dbReference type="Proteomes" id="UP000255108"/>
    </source>
</evidence>
<evidence type="ECO:0000313" key="6">
    <source>
        <dbReference type="Proteomes" id="UP000295794"/>
    </source>
</evidence>
<accession>A0A377QB56</accession>